<dbReference type="CDD" id="cd00303">
    <property type="entry name" value="retropepsin_like"/>
    <property type="match status" value="1"/>
</dbReference>
<evidence type="ECO:0000256" key="6">
    <source>
        <dbReference type="ARBA" id="ARBA00022759"/>
    </source>
</evidence>
<dbReference type="PANTHER" id="PTHR33064:SF37">
    <property type="entry name" value="RIBONUCLEASE H"/>
    <property type="match status" value="1"/>
</dbReference>
<gene>
    <name evidence="12" type="ORF">PHMEG_00020277</name>
</gene>
<dbReference type="AlphaFoldDB" id="A0A225VQN1"/>
<sequence>MATNTHQYEADGDVVMKSVGQPVFEFIQAPQLADWSHSALVKWKQARDQYEETIRQRCLESKERPEGAMKPVKATIDRKLLEVVCLYELRKAVDDVGNEEIVLLIKQRIGTVKNEQIPDLDELFKKKLKINLTEDDIDARVLKYYQDFSTIIENQGLGKILGVGDPDAAGFADRMKLRCTILIDNLEPRMVRDDVKRHCKYECREAKRNDFMLFNIIKEKARAQHKYHLMAMEQKPKSAPIRKNGSVEMKSKPGATSEDKTRAVDKMKEVKDRSRTKTVRVTPQPGEVLVNELVVLPYCADSGSDLTIIPHAAVEELVALGEKVDVQVLPRALEATVAGGATVTCYDSVIVDIVLQTAAGTVKLREVNCMIMEGNETEFLLGNDTLVSLGIDVNQQLEQLAGCALPEDVDPFEMDERVDLDLSTSEVRDKLEDMVVAAGNNGFDPDYLSFLREVVLDHEDIFRIDLGADPPADIAPLRIQLVEGATPFRARSRRYAQAQRNFLRQYTKRLELMGFIRQNNQSHWACAAVPVAKPKSQDEFRMTIDYRPVNALTVPIAGAVQDIADSADETQEFMSFVTTDTVWTPSRVPQGASDSATHFQNEMQLVFADMLYVHLLVWIDDILVYAKDASTFIAALRQFFGLVRAHRLKLSVSKSCLFQKEIRCELGWGLVVTQVDNWDAELPAPEQPHQLLICKSGIFDDTERRWSIIEKEAYPIIWAARNLGHLLIRPSGFRLFCDHKNLIFVFAPNHEVKRHIRGKLQRWALSLTGLIYQIDHIDGSANVWADLLSRWGLAHPSEVGLHVKCKFVTRSQQRLDDEVNLQMDELRPRQGDFVFPTLEEIKGQQLKHK</sequence>
<dbReference type="InterPro" id="IPR021109">
    <property type="entry name" value="Peptidase_aspartic_dom_sf"/>
</dbReference>
<dbReference type="EMBL" id="NBNE01003579">
    <property type="protein sequence ID" value="OWZ07339.1"/>
    <property type="molecule type" value="Genomic_DNA"/>
</dbReference>
<dbReference type="GO" id="GO:0003964">
    <property type="term" value="F:RNA-directed DNA polymerase activity"/>
    <property type="evidence" value="ECO:0007669"/>
    <property type="project" value="UniProtKB-KW"/>
</dbReference>
<evidence type="ECO:0000256" key="3">
    <source>
        <dbReference type="ARBA" id="ARBA00022695"/>
    </source>
</evidence>
<dbReference type="Proteomes" id="UP000198211">
    <property type="component" value="Unassembled WGS sequence"/>
</dbReference>
<evidence type="ECO:0000256" key="7">
    <source>
        <dbReference type="ARBA" id="ARBA00022801"/>
    </source>
</evidence>
<evidence type="ECO:0000259" key="11">
    <source>
        <dbReference type="Pfam" id="PF17917"/>
    </source>
</evidence>
<dbReference type="GO" id="GO:0006508">
    <property type="term" value="P:proteolysis"/>
    <property type="evidence" value="ECO:0007669"/>
    <property type="project" value="UniProtKB-KW"/>
</dbReference>
<keyword evidence="13" id="KW-1185">Reference proteome</keyword>
<keyword evidence="2" id="KW-0808">Transferase</keyword>
<reference evidence="13" key="1">
    <citation type="submission" date="2017-03" db="EMBL/GenBank/DDBJ databases">
        <title>Phytopthora megakarya and P. palmivora, two closely related causual agents of cacao black pod achieved similar genome size and gene model numbers by different mechanisms.</title>
        <authorList>
            <person name="Ali S."/>
            <person name="Shao J."/>
            <person name="Larry D.J."/>
            <person name="Kronmiller B."/>
            <person name="Shen D."/>
            <person name="Strem M.D."/>
            <person name="Melnick R.L."/>
            <person name="Guiltinan M.J."/>
            <person name="Tyler B.M."/>
            <person name="Meinhardt L.W."/>
            <person name="Bailey B.A."/>
        </authorList>
    </citation>
    <scope>NUCLEOTIDE SEQUENCE [LARGE SCALE GENOMIC DNA]</scope>
    <source>
        <strain evidence="13">zdho120</strain>
    </source>
</reference>
<dbReference type="Gene3D" id="2.40.70.10">
    <property type="entry name" value="Acid Proteases"/>
    <property type="match status" value="1"/>
</dbReference>
<keyword evidence="5" id="KW-0064">Aspartyl protease</keyword>
<evidence type="ECO:0000259" key="10">
    <source>
        <dbReference type="Pfam" id="PF00078"/>
    </source>
</evidence>
<dbReference type="InterPro" id="IPR041373">
    <property type="entry name" value="RT_RNaseH"/>
</dbReference>
<evidence type="ECO:0000256" key="4">
    <source>
        <dbReference type="ARBA" id="ARBA00022722"/>
    </source>
</evidence>
<evidence type="ECO:0000256" key="2">
    <source>
        <dbReference type="ARBA" id="ARBA00022679"/>
    </source>
</evidence>
<name>A0A225VQN1_9STRA</name>
<evidence type="ECO:0000256" key="8">
    <source>
        <dbReference type="ARBA" id="ARBA00022918"/>
    </source>
</evidence>
<dbReference type="PANTHER" id="PTHR33064">
    <property type="entry name" value="POL PROTEIN"/>
    <property type="match status" value="1"/>
</dbReference>
<dbReference type="Pfam" id="PF17917">
    <property type="entry name" value="RT_RNaseH"/>
    <property type="match status" value="1"/>
</dbReference>
<keyword evidence="8" id="KW-0695">RNA-directed DNA polymerase</keyword>
<dbReference type="OrthoDB" id="126052at2759"/>
<keyword evidence="4" id="KW-0540">Nuclease</keyword>
<keyword evidence="3" id="KW-0548">Nucleotidyltransferase</keyword>
<protein>
    <submittedName>
        <fullName evidence="12">Uncharacterized protein</fullName>
    </submittedName>
</protein>
<dbReference type="InterPro" id="IPR051320">
    <property type="entry name" value="Viral_Replic_Matur_Polypro"/>
</dbReference>
<organism evidence="12 13">
    <name type="scientific">Phytophthora megakarya</name>
    <dbReference type="NCBI Taxonomy" id="4795"/>
    <lineage>
        <taxon>Eukaryota</taxon>
        <taxon>Sar</taxon>
        <taxon>Stramenopiles</taxon>
        <taxon>Oomycota</taxon>
        <taxon>Peronosporomycetes</taxon>
        <taxon>Peronosporales</taxon>
        <taxon>Peronosporaceae</taxon>
        <taxon>Phytophthora</taxon>
    </lineage>
</organism>
<proteinExistence type="predicted"/>
<dbReference type="GO" id="GO:0004519">
    <property type="term" value="F:endonuclease activity"/>
    <property type="evidence" value="ECO:0007669"/>
    <property type="project" value="UniProtKB-KW"/>
</dbReference>
<evidence type="ECO:0000256" key="5">
    <source>
        <dbReference type="ARBA" id="ARBA00022750"/>
    </source>
</evidence>
<dbReference type="Gene3D" id="3.10.10.10">
    <property type="entry name" value="HIV Type 1 Reverse Transcriptase, subunit A, domain 1"/>
    <property type="match status" value="1"/>
</dbReference>
<keyword evidence="1" id="KW-0645">Protease</keyword>
<evidence type="ECO:0000313" key="12">
    <source>
        <dbReference type="EMBL" id="OWZ07339.1"/>
    </source>
</evidence>
<dbReference type="InterPro" id="IPR000477">
    <property type="entry name" value="RT_dom"/>
</dbReference>
<keyword evidence="7" id="KW-0378">Hydrolase</keyword>
<feature type="compositionally biased region" description="Basic and acidic residues" evidence="9">
    <location>
        <begin position="257"/>
        <end position="275"/>
    </location>
</feature>
<dbReference type="InterPro" id="IPR043502">
    <property type="entry name" value="DNA/RNA_pol_sf"/>
</dbReference>
<feature type="domain" description="Reverse transcriptase" evidence="10">
    <location>
        <begin position="586"/>
        <end position="663"/>
    </location>
</feature>
<feature type="domain" description="Reverse transcriptase RNase H-like" evidence="11">
    <location>
        <begin position="665"/>
        <end position="768"/>
    </location>
</feature>
<accession>A0A225VQN1</accession>
<keyword evidence="6" id="KW-0255">Endonuclease</keyword>
<comment type="caution">
    <text evidence="12">The sequence shown here is derived from an EMBL/GenBank/DDBJ whole genome shotgun (WGS) entry which is preliminary data.</text>
</comment>
<dbReference type="Pfam" id="PF00078">
    <property type="entry name" value="RVT_1"/>
    <property type="match status" value="1"/>
</dbReference>
<feature type="region of interest" description="Disordered" evidence="9">
    <location>
        <begin position="234"/>
        <end position="279"/>
    </location>
</feature>
<evidence type="ECO:0000256" key="9">
    <source>
        <dbReference type="SAM" id="MobiDB-lite"/>
    </source>
</evidence>
<feature type="non-terminal residue" evidence="12">
    <location>
        <position position="849"/>
    </location>
</feature>
<dbReference type="SUPFAM" id="SSF56672">
    <property type="entry name" value="DNA/RNA polymerases"/>
    <property type="match status" value="1"/>
</dbReference>
<evidence type="ECO:0000313" key="13">
    <source>
        <dbReference type="Proteomes" id="UP000198211"/>
    </source>
</evidence>
<evidence type="ECO:0000256" key="1">
    <source>
        <dbReference type="ARBA" id="ARBA00022670"/>
    </source>
</evidence>
<dbReference type="GO" id="GO:0004190">
    <property type="term" value="F:aspartic-type endopeptidase activity"/>
    <property type="evidence" value="ECO:0007669"/>
    <property type="project" value="UniProtKB-KW"/>
</dbReference>